<dbReference type="PANTHER" id="PTHR45453">
    <property type="entry name" value="PHOSPHATE REGULON SENSOR PROTEIN PHOR"/>
    <property type="match status" value="1"/>
</dbReference>
<dbReference type="GO" id="GO:0004721">
    <property type="term" value="F:phosphoprotein phosphatase activity"/>
    <property type="evidence" value="ECO:0007669"/>
    <property type="project" value="TreeGrafter"/>
</dbReference>
<feature type="domain" description="Histidine kinase" evidence="13">
    <location>
        <begin position="199"/>
        <end position="421"/>
    </location>
</feature>
<dbReference type="SUPFAM" id="SSF47384">
    <property type="entry name" value="Homodimeric domain of signal transducing histidine kinase"/>
    <property type="match status" value="1"/>
</dbReference>
<evidence type="ECO:0000256" key="1">
    <source>
        <dbReference type="ARBA" id="ARBA00000085"/>
    </source>
</evidence>
<dbReference type="RefSeq" id="WP_184221018.1">
    <property type="nucleotide sequence ID" value="NZ_JACIIU010000003.1"/>
</dbReference>
<dbReference type="Pfam" id="PF02518">
    <property type="entry name" value="HATPase_c"/>
    <property type="match status" value="1"/>
</dbReference>
<dbReference type="InterPro" id="IPR036097">
    <property type="entry name" value="HisK_dim/P_sf"/>
</dbReference>
<name>A0A841M317_9HYPH</name>
<dbReference type="SMART" id="SM00387">
    <property type="entry name" value="HATPase_c"/>
    <property type="match status" value="1"/>
</dbReference>
<evidence type="ECO:0000256" key="3">
    <source>
        <dbReference type="ARBA" id="ARBA00012438"/>
    </source>
</evidence>
<dbReference type="SUPFAM" id="SSF55874">
    <property type="entry name" value="ATPase domain of HSP90 chaperone/DNA topoisomerase II/histidine kinase"/>
    <property type="match status" value="1"/>
</dbReference>
<dbReference type="InterPro" id="IPR005467">
    <property type="entry name" value="His_kinase_dom"/>
</dbReference>
<dbReference type="InterPro" id="IPR003661">
    <property type="entry name" value="HisK_dim/P_dom"/>
</dbReference>
<keyword evidence="12" id="KW-1133">Transmembrane helix</keyword>
<dbReference type="FunFam" id="3.30.565.10:FF:000006">
    <property type="entry name" value="Sensor histidine kinase WalK"/>
    <property type="match status" value="1"/>
</dbReference>
<evidence type="ECO:0000256" key="4">
    <source>
        <dbReference type="ARBA" id="ARBA00022475"/>
    </source>
</evidence>
<reference evidence="14 15" key="1">
    <citation type="submission" date="2020-08" db="EMBL/GenBank/DDBJ databases">
        <title>Genomic Encyclopedia of Type Strains, Phase IV (KMG-IV): sequencing the most valuable type-strain genomes for metagenomic binning, comparative biology and taxonomic classification.</title>
        <authorList>
            <person name="Goeker M."/>
        </authorList>
    </citation>
    <scope>NUCLEOTIDE SEQUENCE [LARGE SCALE GENOMIC DNA]</scope>
    <source>
        <strain evidence="14 15">DSM 22336</strain>
    </source>
</reference>
<dbReference type="EMBL" id="JACIIU010000003">
    <property type="protein sequence ID" value="MBB6260538.1"/>
    <property type="molecule type" value="Genomic_DNA"/>
</dbReference>
<dbReference type="PRINTS" id="PR00344">
    <property type="entry name" value="BCTRLSENSOR"/>
</dbReference>
<sequence length="424" mass="47468">MNNHDEQGIGAVLMELWQQGRLYLIFAVLVLAFIFWLVWPPLVLYLLLLSIILALTLVVSPPAPPEVTRKKTSKSKGALADIGAEKIAGLLSDPLVIFDRSGSVIYTNPAAKAAFPSMEMETIVFLRFRAPEMLHMLHAVVDDGQPRSIDYFERLPIESWYKAVLMPLEAGRDDLFMLIFRDQTEARRIDRMRSDFVANASHELRTPLASLRGFIETLQGPAREDVKARDRFLEIMQKQADRMSRLIDDLLSLSRLETRPNIGTEDKINLGAVLHHVTDSLVPMAEAQGVVIEHDFHDEPVYVAGSRDELIQLFQNLIENGCKYGESGKKLVVSLKKHGVPSPEEAIISVQDFGAGIAAEHLPRLTERFYRINAETGDAKKGTGLGLAIVKHILTRHRGKMNVRSELGKGTTFIVRIPLYCAKS</sequence>
<protein>
    <recommendedName>
        <fullName evidence="3">histidine kinase</fullName>
        <ecNumber evidence="3">2.7.13.3</ecNumber>
    </recommendedName>
</protein>
<keyword evidence="12" id="KW-0812">Transmembrane</keyword>
<dbReference type="Gene3D" id="1.10.287.130">
    <property type="match status" value="1"/>
</dbReference>
<dbReference type="SMART" id="SM00388">
    <property type="entry name" value="HisKA"/>
    <property type="match status" value="1"/>
</dbReference>
<dbReference type="InterPro" id="IPR004358">
    <property type="entry name" value="Sig_transdc_His_kin-like_C"/>
</dbReference>
<comment type="caution">
    <text evidence="14">The sequence shown here is derived from an EMBL/GenBank/DDBJ whole genome shotgun (WGS) entry which is preliminary data.</text>
</comment>
<dbReference type="GO" id="GO:0005524">
    <property type="term" value="F:ATP binding"/>
    <property type="evidence" value="ECO:0007669"/>
    <property type="project" value="UniProtKB-KW"/>
</dbReference>
<gene>
    <name evidence="14" type="ORF">FHS77_001072</name>
</gene>
<dbReference type="Gene3D" id="3.30.565.10">
    <property type="entry name" value="Histidine kinase-like ATPase, C-terminal domain"/>
    <property type="match status" value="1"/>
</dbReference>
<dbReference type="GO" id="GO:0005886">
    <property type="term" value="C:plasma membrane"/>
    <property type="evidence" value="ECO:0007669"/>
    <property type="project" value="UniProtKB-SubCell"/>
</dbReference>
<dbReference type="Proteomes" id="UP000555393">
    <property type="component" value="Unassembled WGS sequence"/>
</dbReference>
<evidence type="ECO:0000259" key="13">
    <source>
        <dbReference type="PROSITE" id="PS50109"/>
    </source>
</evidence>
<keyword evidence="10" id="KW-0902">Two-component regulatory system</keyword>
<accession>A0A841M317</accession>
<dbReference type="InterPro" id="IPR050351">
    <property type="entry name" value="BphY/WalK/GraS-like"/>
</dbReference>
<dbReference type="PANTHER" id="PTHR45453:SF1">
    <property type="entry name" value="PHOSPHATE REGULON SENSOR PROTEIN PHOR"/>
    <property type="match status" value="1"/>
</dbReference>
<evidence type="ECO:0000256" key="7">
    <source>
        <dbReference type="ARBA" id="ARBA00022741"/>
    </source>
</evidence>
<comment type="subcellular location">
    <subcellularLocation>
        <location evidence="2">Cell membrane</location>
    </subcellularLocation>
</comment>
<dbReference type="FunFam" id="1.10.287.130:FF:000008">
    <property type="entry name" value="Two-component sensor histidine kinase"/>
    <property type="match status" value="1"/>
</dbReference>
<proteinExistence type="predicted"/>
<dbReference type="CDD" id="cd00082">
    <property type="entry name" value="HisKA"/>
    <property type="match status" value="1"/>
</dbReference>
<organism evidence="14 15">
    <name type="scientific">Paenochrobactrum gallinarii</name>
    <dbReference type="NCBI Taxonomy" id="643673"/>
    <lineage>
        <taxon>Bacteria</taxon>
        <taxon>Pseudomonadati</taxon>
        <taxon>Pseudomonadota</taxon>
        <taxon>Alphaproteobacteria</taxon>
        <taxon>Hyphomicrobiales</taxon>
        <taxon>Brucellaceae</taxon>
        <taxon>Paenochrobactrum</taxon>
    </lineage>
</organism>
<evidence type="ECO:0000313" key="14">
    <source>
        <dbReference type="EMBL" id="MBB6260538.1"/>
    </source>
</evidence>
<keyword evidence="8 14" id="KW-0418">Kinase</keyword>
<dbReference type="EC" id="2.7.13.3" evidence="3"/>
<dbReference type="AlphaFoldDB" id="A0A841M317"/>
<evidence type="ECO:0000256" key="8">
    <source>
        <dbReference type="ARBA" id="ARBA00022777"/>
    </source>
</evidence>
<evidence type="ECO:0000313" key="15">
    <source>
        <dbReference type="Proteomes" id="UP000555393"/>
    </source>
</evidence>
<keyword evidence="9" id="KW-0067">ATP-binding</keyword>
<keyword evidence="7" id="KW-0547">Nucleotide-binding</keyword>
<dbReference type="InterPro" id="IPR036890">
    <property type="entry name" value="HATPase_C_sf"/>
</dbReference>
<keyword evidence="11 12" id="KW-0472">Membrane</keyword>
<keyword evidence="5" id="KW-0597">Phosphoprotein</keyword>
<dbReference type="GO" id="GO:0000155">
    <property type="term" value="F:phosphorelay sensor kinase activity"/>
    <property type="evidence" value="ECO:0007669"/>
    <property type="project" value="InterPro"/>
</dbReference>
<evidence type="ECO:0000256" key="2">
    <source>
        <dbReference type="ARBA" id="ARBA00004236"/>
    </source>
</evidence>
<keyword evidence="4" id="KW-1003">Cell membrane</keyword>
<dbReference type="Pfam" id="PF00512">
    <property type="entry name" value="HisKA"/>
    <property type="match status" value="1"/>
</dbReference>
<comment type="catalytic activity">
    <reaction evidence="1">
        <text>ATP + protein L-histidine = ADP + protein N-phospho-L-histidine.</text>
        <dbReference type="EC" id="2.7.13.3"/>
    </reaction>
</comment>
<evidence type="ECO:0000256" key="6">
    <source>
        <dbReference type="ARBA" id="ARBA00022679"/>
    </source>
</evidence>
<evidence type="ECO:0000256" key="12">
    <source>
        <dbReference type="SAM" id="Phobius"/>
    </source>
</evidence>
<evidence type="ECO:0000256" key="11">
    <source>
        <dbReference type="ARBA" id="ARBA00023136"/>
    </source>
</evidence>
<evidence type="ECO:0000256" key="5">
    <source>
        <dbReference type="ARBA" id="ARBA00022553"/>
    </source>
</evidence>
<keyword evidence="15" id="KW-1185">Reference proteome</keyword>
<feature type="transmembrane region" description="Helical" evidence="12">
    <location>
        <begin position="21"/>
        <end position="39"/>
    </location>
</feature>
<keyword evidence="6 14" id="KW-0808">Transferase</keyword>
<dbReference type="GO" id="GO:0016036">
    <property type="term" value="P:cellular response to phosphate starvation"/>
    <property type="evidence" value="ECO:0007669"/>
    <property type="project" value="TreeGrafter"/>
</dbReference>
<dbReference type="InterPro" id="IPR003594">
    <property type="entry name" value="HATPase_dom"/>
</dbReference>
<dbReference type="PROSITE" id="PS50109">
    <property type="entry name" value="HIS_KIN"/>
    <property type="match status" value="1"/>
</dbReference>
<feature type="transmembrane region" description="Helical" evidence="12">
    <location>
        <begin position="45"/>
        <end position="64"/>
    </location>
</feature>
<evidence type="ECO:0000256" key="9">
    <source>
        <dbReference type="ARBA" id="ARBA00022840"/>
    </source>
</evidence>
<evidence type="ECO:0000256" key="10">
    <source>
        <dbReference type="ARBA" id="ARBA00023012"/>
    </source>
</evidence>